<feature type="transmembrane region" description="Helical" evidence="1">
    <location>
        <begin position="190"/>
        <end position="218"/>
    </location>
</feature>
<sequence length="791" mass="87795">MSSFAKASGRSTVGGLLLVGVLSALLCLGLWGEVLLNPAGRLLQNEGDGIESLYAYLYQIRHVGGHLQFSGMNYPWTGHLNYYNTLPALALPLGWLNEHVVTVSPAAALAALNLFLLGSLLFTPIVLYATLRRLGIVDWLAVAGGLLITFLSPQHERLYTHQGLYSMLVVAVLLYAMVRVLATSTPPRRWYVVIMAVALFAGLLHTYFLLVAAGLTLGSAFWLLVQERPLQKPVERRQLLYLLVTGLLPLVLFRGWLALTDPVTDRPVRPYGFLDYTADPSSIFLPVLGPWHAWLQTYFPYREAAWEGASYVGLVGAVATGIIVVSLGIWLVQRRWQLLRQPPVSRPFRLLLGAAVLTLLLAMGLPFILPGFGWLLDVAGPLRQFRALGRLAWPYYYVIGLFSVYLLQQFYSYARVKNREWLGACVLLLAVEIWSYEAYTNAINQRGAILSYPAADTFISEENNYRTLLAKTWRGPADFQAILPISTLLIGTDKIGIVPPPGNMSYEMCRASYNLGLPLAATWMARASVSQTLSLASIFGDELLPHPYGQLLSSAKPLLLLVEDIYTPVRGMEQALINRATRLASANGFTVYSLPVDSLYPGRAAQQAKLQFASRRGLQPRADGLWCSSAKSVVYQPFRTTDGRDELLGAGSFYRRVRENVDSRAIIYDGPAPSDTGRYEISAWVRATLREGLGTMQVSVFDQQNQRIAELLGSPSNSTDIYAGWVRTAVQVRLPANTARVEVGWFDNRELQVDNLLMRPLDTEVFWQSGPRVVCNNFPLPTNAELRPAQH</sequence>
<dbReference type="InterPro" id="IPR046278">
    <property type="entry name" value="DUF6311"/>
</dbReference>
<keyword evidence="1" id="KW-1133">Transmembrane helix</keyword>
<feature type="transmembrane region" description="Helical" evidence="1">
    <location>
        <begin position="164"/>
        <end position="184"/>
    </location>
</feature>
<dbReference type="EMBL" id="FNOV01000006">
    <property type="protein sequence ID" value="SDY15229.1"/>
    <property type="molecule type" value="Genomic_DNA"/>
</dbReference>
<dbReference type="STRING" id="651662.SAMN04488069_10610"/>
<reference evidence="4" key="1">
    <citation type="submission" date="2016-10" db="EMBL/GenBank/DDBJ databases">
        <authorList>
            <person name="Varghese N."/>
            <person name="Submissions S."/>
        </authorList>
    </citation>
    <scope>NUCLEOTIDE SEQUENCE [LARGE SCALE GENOMIC DNA]</scope>
    <source>
        <strain evidence="4">CGMCC 1.8975</strain>
    </source>
</reference>
<feature type="transmembrane region" description="Helical" evidence="1">
    <location>
        <begin position="395"/>
        <end position="414"/>
    </location>
</feature>
<keyword evidence="4" id="KW-1185">Reference proteome</keyword>
<gene>
    <name evidence="3" type="ORF">SAMN04488069_10610</name>
</gene>
<feature type="transmembrane region" description="Helical" evidence="1">
    <location>
        <begin position="134"/>
        <end position="152"/>
    </location>
</feature>
<protein>
    <recommendedName>
        <fullName evidence="2">DUF6311 domain-containing protein</fullName>
    </recommendedName>
</protein>
<feature type="transmembrane region" description="Helical" evidence="1">
    <location>
        <begin position="350"/>
        <end position="375"/>
    </location>
</feature>
<feature type="transmembrane region" description="Helical" evidence="1">
    <location>
        <begin position="108"/>
        <end position="128"/>
    </location>
</feature>
<evidence type="ECO:0000259" key="2">
    <source>
        <dbReference type="Pfam" id="PF19830"/>
    </source>
</evidence>
<keyword evidence="1" id="KW-0472">Membrane</keyword>
<name>A0A1H3HKQ9_9BACT</name>
<feature type="transmembrane region" description="Helical" evidence="1">
    <location>
        <begin position="421"/>
        <end position="439"/>
    </location>
</feature>
<feature type="domain" description="DUF6311" evidence="2">
    <location>
        <begin position="25"/>
        <end position="419"/>
    </location>
</feature>
<feature type="transmembrane region" description="Helical" evidence="1">
    <location>
        <begin position="80"/>
        <end position="96"/>
    </location>
</feature>
<keyword evidence="1" id="KW-0812">Transmembrane</keyword>
<organism evidence="3 4">
    <name type="scientific">Hymenobacter psychrophilus</name>
    <dbReference type="NCBI Taxonomy" id="651662"/>
    <lineage>
        <taxon>Bacteria</taxon>
        <taxon>Pseudomonadati</taxon>
        <taxon>Bacteroidota</taxon>
        <taxon>Cytophagia</taxon>
        <taxon>Cytophagales</taxon>
        <taxon>Hymenobacteraceae</taxon>
        <taxon>Hymenobacter</taxon>
    </lineage>
</organism>
<accession>A0A1H3HKQ9</accession>
<evidence type="ECO:0000256" key="1">
    <source>
        <dbReference type="SAM" id="Phobius"/>
    </source>
</evidence>
<dbReference type="AlphaFoldDB" id="A0A1H3HKQ9"/>
<dbReference type="Proteomes" id="UP000199249">
    <property type="component" value="Unassembled WGS sequence"/>
</dbReference>
<feature type="transmembrane region" description="Helical" evidence="1">
    <location>
        <begin position="308"/>
        <end position="330"/>
    </location>
</feature>
<proteinExistence type="predicted"/>
<feature type="transmembrane region" description="Helical" evidence="1">
    <location>
        <begin position="239"/>
        <end position="259"/>
    </location>
</feature>
<dbReference type="Pfam" id="PF19830">
    <property type="entry name" value="DUF6311"/>
    <property type="match status" value="1"/>
</dbReference>
<evidence type="ECO:0000313" key="4">
    <source>
        <dbReference type="Proteomes" id="UP000199249"/>
    </source>
</evidence>
<feature type="transmembrane region" description="Helical" evidence="1">
    <location>
        <begin position="12"/>
        <end position="32"/>
    </location>
</feature>
<evidence type="ECO:0000313" key="3">
    <source>
        <dbReference type="EMBL" id="SDY15229.1"/>
    </source>
</evidence>